<proteinExistence type="predicted"/>
<dbReference type="AlphaFoldDB" id="A0A1H9X0M0"/>
<dbReference type="EMBL" id="FOGU01000016">
    <property type="protein sequence ID" value="SES39581.1"/>
    <property type="molecule type" value="Genomic_DNA"/>
</dbReference>
<dbReference type="OrthoDB" id="7864649at2"/>
<protein>
    <submittedName>
        <fullName evidence="1">Uncharacterized protein</fullName>
    </submittedName>
</protein>
<evidence type="ECO:0000313" key="2">
    <source>
        <dbReference type="Proteomes" id="UP000198885"/>
    </source>
</evidence>
<reference evidence="1 2" key="1">
    <citation type="submission" date="2016-10" db="EMBL/GenBank/DDBJ databases">
        <authorList>
            <person name="de Groot N.N."/>
        </authorList>
    </citation>
    <scope>NUCLEOTIDE SEQUENCE [LARGE SCALE GENOMIC DNA]</scope>
    <source>
        <strain evidence="1 2">DSM 23042</strain>
    </source>
</reference>
<dbReference type="RefSeq" id="WP_092696136.1">
    <property type="nucleotide sequence ID" value="NZ_FOGU01000016.1"/>
</dbReference>
<accession>A0A1H9X0M0</accession>
<organism evidence="1 2">
    <name type="scientific">Tranquillimonas rosea</name>
    <dbReference type="NCBI Taxonomy" id="641238"/>
    <lineage>
        <taxon>Bacteria</taxon>
        <taxon>Pseudomonadati</taxon>
        <taxon>Pseudomonadota</taxon>
        <taxon>Alphaproteobacteria</taxon>
        <taxon>Rhodobacterales</taxon>
        <taxon>Roseobacteraceae</taxon>
        <taxon>Tranquillimonas</taxon>
    </lineage>
</organism>
<keyword evidence="2" id="KW-1185">Reference proteome</keyword>
<sequence length="63" mass="7542">MAKTKKTHGEVVGKIMTREAREHVGYLYEWNTGERQHAWFNEPVTDFVFEELETFDARRLEKV</sequence>
<evidence type="ECO:0000313" key="1">
    <source>
        <dbReference type="EMBL" id="SES39581.1"/>
    </source>
</evidence>
<dbReference type="STRING" id="641238.SAMN04490244_1163"/>
<dbReference type="Proteomes" id="UP000198885">
    <property type="component" value="Unassembled WGS sequence"/>
</dbReference>
<name>A0A1H9X0M0_9RHOB</name>
<gene>
    <name evidence="1" type="ORF">SAMN04490244_1163</name>
</gene>